<evidence type="ECO:0000256" key="3">
    <source>
        <dbReference type="ARBA" id="ARBA00012663"/>
    </source>
</evidence>
<dbReference type="InterPro" id="IPR001764">
    <property type="entry name" value="Glyco_hydro_3_N"/>
</dbReference>
<dbReference type="PANTHER" id="PTHR30480">
    <property type="entry name" value="BETA-HEXOSAMINIDASE-RELATED"/>
    <property type="match status" value="1"/>
</dbReference>
<dbReference type="Pfam" id="PF00933">
    <property type="entry name" value="Glyco_hydro_3"/>
    <property type="match status" value="1"/>
</dbReference>
<dbReference type="GO" id="GO:0016787">
    <property type="term" value="F:hydrolase activity"/>
    <property type="evidence" value="ECO:0007669"/>
    <property type="project" value="UniProtKB-KW"/>
</dbReference>
<feature type="region of interest" description="Disordered" evidence="6">
    <location>
        <begin position="557"/>
        <end position="577"/>
    </location>
</feature>
<keyword evidence="5" id="KW-0326">Glycosidase</keyword>
<reference evidence="8 9" key="1">
    <citation type="submission" date="2021-02" db="EMBL/GenBank/DDBJ databases">
        <authorList>
            <person name="Ra J.-S."/>
        </authorList>
    </citation>
    <scope>NUCLEOTIDE SEQUENCE [LARGE SCALE GENOMIC DNA]</scope>
    <source>
        <strain evidence="8 9">MMS20-R1-14</strain>
    </source>
</reference>
<dbReference type="Gene3D" id="3.40.50.1700">
    <property type="entry name" value="Glycoside hydrolase family 3 C-terminal domain"/>
    <property type="match status" value="1"/>
</dbReference>
<evidence type="ECO:0000256" key="1">
    <source>
        <dbReference type="ARBA" id="ARBA00001231"/>
    </source>
</evidence>
<accession>A0ABS2IW82</accession>
<dbReference type="PROSITE" id="PS00775">
    <property type="entry name" value="GLYCOSYL_HYDROL_F3"/>
    <property type="match status" value="1"/>
</dbReference>
<evidence type="ECO:0000256" key="6">
    <source>
        <dbReference type="SAM" id="MobiDB-lite"/>
    </source>
</evidence>
<organism evidence="8 9">
    <name type="scientific">Micromonospora humida</name>
    <dbReference type="NCBI Taxonomy" id="2809018"/>
    <lineage>
        <taxon>Bacteria</taxon>
        <taxon>Bacillati</taxon>
        <taxon>Actinomycetota</taxon>
        <taxon>Actinomycetes</taxon>
        <taxon>Micromonosporales</taxon>
        <taxon>Micromonosporaceae</taxon>
        <taxon>Micromonospora</taxon>
    </lineage>
</organism>
<dbReference type="EMBL" id="JAFEUC010000009">
    <property type="protein sequence ID" value="MBM7078523.1"/>
    <property type="molecule type" value="Genomic_DNA"/>
</dbReference>
<evidence type="ECO:0000256" key="5">
    <source>
        <dbReference type="ARBA" id="ARBA00023295"/>
    </source>
</evidence>
<dbReference type="Proteomes" id="UP001518872">
    <property type="component" value="Unassembled WGS sequence"/>
</dbReference>
<evidence type="ECO:0000256" key="4">
    <source>
        <dbReference type="ARBA" id="ARBA00022801"/>
    </source>
</evidence>
<evidence type="ECO:0000313" key="9">
    <source>
        <dbReference type="Proteomes" id="UP001518872"/>
    </source>
</evidence>
<evidence type="ECO:0000256" key="2">
    <source>
        <dbReference type="ARBA" id="ARBA00005336"/>
    </source>
</evidence>
<dbReference type="InterPro" id="IPR050226">
    <property type="entry name" value="NagZ_Beta-hexosaminidase"/>
</dbReference>
<dbReference type="EC" id="3.2.1.52" evidence="3"/>
<comment type="caution">
    <text evidence="8">The sequence shown here is derived from an EMBL/GenBank/DDBJ whole genome shotgun (WGS) entry which is preliminary data.</text>
</comment>
<gene>
    <name evidence="8" type="ORF">JQX11_19565</name>
</gene>
<dbReference type="InterPro" id="IPR036881">
    <property type="entry name" value="Glyco_hydro_3_C_sf"/>
</dbReference>
<evidence type="ECO:0000313" key="8">
    <source>
        <dbReference type="EMBL" id="MBM7078523.1"/>
    </source>
</evidence>
<comment type="catalytic activity">
    <reaction evidence="1">
        <text>Hydrolysis of terminal non-reducing N-acetyl-D-hexosamine residues in N-acetyl-beta-D-hexosaminides.</text>
        <dbReference type="EC" id="3.2.1.52"/>
    </reaction>
</comment>
<dbReference type="PANTHER" id="PTHR30480:SF13">
    <property type="entry name" value="BETA-HEXOSAMINIDASE"/>
    <property type="match status" value="1"/>
</dbReference>
<feature type="domain" description="Glycoside hydrolase family 3 N-terminal" evidence="7">
    <location>
        <begin position="106"/>
        <end position="417"/>
    </location>
</feature>
<dbReference type="Gene3D" id="3.20.20.300">
    <property type="entry name" value="Glycoside hydrolase, family 3, N-terminal domain"/>
    <property type="match status" value="1"/>
</dbReference>
<dbReference type="InterPro" id="IPR019800">
    <property type="entry name" value="Glyco_hydro_3_AS"/>
</dbReference>
<dbReference type="InterPro" id="IPR017853">
    <property type="entry name" value="GH"/>
</dbReference>
<dbReference type="RefSeq" id="WP_204926494.1">
    <property type="nucleotide sequence ID" value="NZ_JAFEUC010000009.1"/>
</dbReference>
<dbReference type="InterPro" id="IPR036962">
    <property type="entry name" value="Glyco_hydro_3_N_sf"/>
</dbReference>
<keyword evidence="4 8" id="KW-0378">Hydrolase</keyword>
<proteinExistence type="inferred from homology"/>
<evidence type="ECO:0000259" key="7">
    <source>
        <dbReference type="Pfam" id="PF00933"/>
    </source>
</evidence>
<dbReference type="PROSITE" id="PS51257">
    <property type="entry name" value="PROKAR_LIPOPROTEIN"/>
    <property type="match status" value="1"/>
</dbReference>
<name>A0ABS2IW82_9ACTN</name>
<protein>
    <recommendedName>
        <fullName evidence="3">beta-N-acetylhexosaminidase</fullName>
        <ecNumber evidence="3">3.2.1.52</ecNumber>
    </recommendedName>
</protein>
<comment type="similarity">
    <text evidence="2">Belongs to the glycosyl hydrolase 3 family.</text>
</comment>
<sequence length="577" mass="57555">MGRVPISPRRAGVAVTALTALLASGCAGEGQAPAPVRPEATPTSTASVAASVAADDPAGRAAALAGTLGDEDLVGQVLMPYAYGSSATTVTPGSAAGNQALAGVDTPAQMIAKYRLGGLILVGFSADDPTSGNQSTTNVDNPAQVKKLTAGLREAAGKLAAGPAPFLVGTDQEYGVVTRITDGVTTLPSALAAGAADDPARTEAAWKAAGTELAAMGVNLDFAPVADVLATRSTVIGSRSFGADPKRAAAQVAGAVQGLQSAGVAASVKHFPGHGLSAADSHQEVPVVGQPRAELDATAFPPFRAGIDAGAMAVMSAHLDVTAVDPGTPATFSRKLLTDVLRGELGFQGVVITDGMNMPPAKRYPPGEAAVKALLAGNDLILMTPNVGQAYDGLLAALRDGSLPRDRLVAAVTRVLTMKFRLADRPTPAMSTLDSAPHRAAATALAAAAVTQLRGKCGVAVSGPVTVTTSDGRDKTRATLTAALTAAGVRVVAKGGTRVHLVGYGDGSKDLAADAAVTVAMDTPYVLEKATSPTLLATYSSSRASMTALAGVLAGKARPTGRSPVPLTGLPATSCTG</sequence>
<keyword evidence="9" id="KW-1185">Reference proteome</keyword>
<dbReference type="SUPFAM" id="SSF51445">
    <property type="entry name" value="(Trans)glycosidases"/>
    <property type="match status" value="1"/>
</dbReference>